<accession>A0A232F180</accession>
<reference evidence="1 2" key="1">
    <citation type="journal article" date="2017" name="Curr. Biol.">
        <title>The Evolution of Venom by Co-option of Single-Copy Genes.</title>
        <authorList>
            <person name="Martinson E.O."/>
            <person name="Mrinalini"/>
            <person name="Kelkar Y.D."/>
            <person name="Chang C.H."/>
            <person name="Werren J.H."/>
        </authorList>
    </citation>
    <scope>NUCLEOTIDE SEQUENCE [LARGE SCALE GENOMIC DNA]</scope>
    <source>
        <strain evidence="1 2">Alberta</strain>
        <tissue evidence="1">Whole body</tissue>
    </source>
</reference>
<evidence type="ECO:0008006" key="3">
    <source>
        <dbReference type="Google" id="ProtNLM"/>
    </source>
</evidence>
<protein>
    <recommendedName>
        <fullName evidence="3">Retrotransposon gag domain-containing protein</fullName>
    </recommendedName>
</protein>
<proteinExistence type="predicted"/>
<keyword evidence="2" id="KW-1185">Reference proteome</keyword>
<comment type="caution">
    <text evidence="1">The sequence shown here is derived from an EMBL/GenBank/DDBJ whole genome shotgun (WGS) entry which is preliminary data.</text>
</comment>
<dbReference type="EMBL" id="NNAY01001273">
    <property type="protein sequence ID" value="OXU24536.1"/>
    <property type="molecule type" value="Genomic_DNA"/>
</dbReference>
<dbReference type="Proteomes" id="UP000215335">
    <property type="component" value="Unassembled WGS sequence"/>
</dbReference>
<dbReference type="AlphaFoldDB" id="A0A232F180"/>
<evidence type="ECO:0000313" key="1">
    <source>
        <dbReference type="EMBL" id="OXU24536.1"/>
    </source>
</evidence>
<name>A0A232F180_9HYME</name>
<organism evidence="1 2">
    <name type="scientific">Trichomalopsis sarcophagae</name>
    <dbReference type="NCBI Taxonomy" id="543379"/>
    <lineage>
        <taxon>Eukaryota</taxon>
        <taxon>Metazoa</taxon>
        <taxon>Ecdysozoa</taxon>
        <taxon>Arthropoda</taxon>
        <taxon>Hexapoda</taxon>
        <taxon>Insecta</taxon>
        <taxon>Pterygota</taxon>
        <taxon>Neoptera</taxon>
        <taxon>Endopterygota</taxon>
        <taxon>Hymenoptera</taxon>
        <taxon>Apocrita</taxon>
        <taxon>Proctotrupomorpha</taxon>
        <taxon>Chalcidoidea</taxon>
        <taxon>Pteromalidae</taxon>
        <taxon>Pteromalinae</taxon>
        <taxon>Trichomalopsis</taxon>
    </lineage>
</organism>
<gene>
    <name evidence="1" type="ORF">TSAR_015604</name>
</gene>
<dbReference type="OrthoDB" id="7541924at2759"/>
<evidence type="ECO:0000313" key="2">
    <source>
        <dbReference type="Proteomes" id="UP000215335"/>
    </source>
</evidence>
<sequence>MIEATTKPNLTKLIRWRLQGEARQSITDISFETIEELLIFLKNIYAPTKTVVQLLGEMGNEYQRDGESVITFANRIKDIGNRVIEAHRLENAGTIVEAFRTYTENTLVDCLKRVLKAEIEQRLAVIANEKVNDIVKKLARVLPTERRDGDPNQTVAFQHNERDNKLLEELVPLN</sequence>